<proteinExistence type="predicted"/>
<feature type="non-terminal residue" evidence="1">
    <location>
        <position position="1"/>
    </location>
</feature>
<organism evidence="1 2">
    <name type="scientific">Marinobacter nauticus</name>
    <name type="common">Marinobacter hydrocarbonoclasticus</name>
    <name type="synonym">Marinobacter aquaeolei</name>
    <dbReference type="NCBI Taxonomy" id="2743"/>
    <lineage>
        <taxon>Bacteria</taxon>
        <taxon>Pseudomonadati</taxon>
        <taxon>Pseudomonadota</taxon>
        <taxon>Gammaproteobacteria</taxon>
        <taxon>Pseudomonadales</taxon>
        <taxon>Marinobacteraceae</taxon>
        <taxon>Marinobacter</taxon>
    </lineage>
</organism>
<protein>
    <submittedName>
        <fullName evidence="1">C4-dicarboxylate ABC transporter</fullName>
    </submittedName>
</protein>
<sequence length="94" mass="10538">STSSDIHNQMLRAGEQLWSGYYKLRMDPVQPECDLNRDVEAEVARELAEQAPADDPMAALLGAHEKDPREVRLAIERSVADCRAAHASYEDLQD</sequence>
<reference evidence="1 2" key="1">
    <citation type="journal article" date="2018" name="Nat. Biotechnol.">
        <title>A standardized bacterial taxonomy based on genome phylogeny substantially revises the tree of life.</title>
        <authorList>
            <person name="Parks D.H."/>
            <person name="Chuvochina M."/>
            <person name="Waite D.W."/>
            <person name="Rinke C."/>
            <person name="Skarshewski A."/>
            <person name="Chaumeil P.A."/>
            <person name="Hugenholtz P."/>
        </authorList>
    </citation>
    <scope>NUCLEOTIDE SEQUENCE [LARGE SCALE GENOMIC DNA]</scope>
    <source>
        <strain evidence="1">UBA9049</strain>
    </source>
</reference>
<name>A0A3B8WHS9_MARNT</name>
<comment type="caution">
    <text evidence="1">The sequence shown here is derived from an EMBL/GenBank/DDBJ whole genome shotgun (WGS) entry which is preliminary data.</text>
</comment>
<gene>
    <name evidence="1" type="ORF">DCF82_14870</name>
</gene>
<feature type="non-terminal residue" evidence="1">
    <location>
        <position position="94"/>
    </location>
</feature>
<dbReference type="Proteomes" id="UP000261325">
    <property type="component" value="Unassembled WGS sequence"/>
</dbReference>
<dbReference type="EMBL" id="DLYI01000198">
    <property type="protein sequence ID" value="HAC29076.1"/>
    <property type="molecule type" value="Genomic_DNA"/>
</dbReference>
<accession>A0A3B8WHS9</accession>
<evidence type="ECO:0000313" key="1">
    <source>
        <dbReference type="EMBL" id="HAC29076.1"/>
    </source>
</evidence>
<dbReference type="AlphaFoldDB" id="A0A3B8WHS9"/>
<evidence type="ECO:0000313" key="2">
    <source>
        <dbReference type="Proteomes" id="UP000261325"/>
    </source>
</evidence>